<dbReference type="InterPro" id="IPR045282">
    <property type="entry name" value="At4g08330-like"/>
</dbReference>
<sequence>MTAGDPTRYFRVMDAISIKPHRRIGFSAFYFSWRLPVVVILRISSFQPPLPVHGEMLLTANSAVLLGLSYNCGSCGYDLNLNSSSRNTSTIGSKYGKSIKKGIISFFSIDESRFNQAEEFSCVPYFIFKHSCGIFSRKTKLLCRKCGNLIGIASNLNNDSPIHLITDGSDSPSSSEFTSKRKYDIRIRSLQPSSAGFGTHLVS</sequence>
<accession>A0A8X8W9P8</accession>
<dbReference type="EMBL" id="PNBA02000019">
    <property type="protein sequence ID" value="KAG6390394.1"/>
    <property type="molecule type" value="Genomic_DNA"/>
</dbReference>
<keyword evidence="2" id="KW-1185">Reference proteome</keyword>
<reference evidence="1" key="2">
    <citation type="submission" date="2020-08" db="EMBL/GenBank/DDBJ databases">
        <title>Plant Genome Project.</title>
        <authorList>
            <person name="Zhang R.-G."/>
        </authorList>
    </citation>
    <scope>NUCLEOTIDE SEQUENCE</scope>
    <source>
        <strain evidence="1">Huo1</strain>
        <tissue evidence="1">Leaf</tissue>
    </source>
</reference>
<proteinExistence type="predicted"/>
<comment type="caution">
    <text evidence="1">The sequence shown here is derived from an EMBL/GenBank/DDBJ whole genome shotgun (WGS) entry which is preliminary data.</text>
</comment>
<protein>
    <submittedName>
        <fullName evidence="1">Uncharacterized protein</fullName>
    </submittedName>
</protein>
<dbReference type="PANTHER" id="PTHR33674">
    <property type="entry name" value="METHIONINE-S-OXIDE REDUCTASE"/>
    <property type="match status" value="1"/>
</dbReference>
<reference evidence="1" key="1">
    <citation type="submission" date="2018-01" db="EMBL/GenBank/DDBJ databases">
        <authorList>
            <person name="Mao J.F."/>
        </authorList>
    </citation>
    <scope>NUCLEOTIDE SEQUENCE</scope>
    <source>
        <strain evidence="1">Huo1</strain>
        <tissue evidence="1">Leaf</tissue>
    </source>
</reference>
<gene>
    <name evidence="1" type="ORF">SASPL_148128</name>
</gene>
<evidence type="ECO:0000313" key="2">
    <source>
        <dbReference type="Proteomes" id="UP000298416"/>
    </source>
</evidence>
<dbReference type="AlphaFoldDB" id="A0A8X8W9P8"/>
<name>A0A8X8W9P8_SALSN</name>
<evidence type="ECO:0000313" key="1">
    <source>
        <dbReference type="EMBL" id="KAG6390394.1"/>
    </source>
</evidence>
<dbReference type="Proteomes" id="UP000298416">
    <property type="component" value="Unassembled WGS sequence"/>
</dbReference>
<dbReference type="Pfam" id="PF24046">
    <property type="entry name" value="At4g08330"/>
    <property type="match status" value="1"/>
</dbReference>
<dbReference type="PANTHER" id="PTHR33674:SF8">
    <property type="entry name" value="OS01G0833400 PROTEIN"/>
    <property type="match status" value="1"/>
</dbReference>
<organism evidence="1">
    <name type="scientific">Salvia splendens</name>
    <name type="common">Scarlet sage</name>
    <dbReference type="NCBI Taxonomy" id="180675"/>
    <lineage>
        <taxon>Eukaryota</taxon>
        <taxon>Viridiplantae</taxon>
        <taxon>Streptophyta</taxon>
        <taxon>Embryophyta</taxon>
        <taxon>Tracheophyta</taxon>
        <taxon>Spermatophyta</taxon>
        <taxon>Magnoliopsida</taxon>
        <taxon>eudicotyledons</taxon>
        <taxon>Gunneridae</taxon>
        <taxon>Pentapetalae</taxon>
        <taxon>asterids</taxon>
        <taxon>lamiids</taxon>
        <taxon>Lamiales</taxon>
        <taxon>Lamiaceae</taxon>
        <taxon>Nepetoideae</taxon>
        <taxon>Mentheae</taxon>
        <taxon>Salviinae</taxon>
        <taxon>Salvia</taxon>
        <taxon>Salvia subgen. Calosphace</taxon>
        <taxon>core Calosphace</taxon>
    </lineage>
</organism>